<proteinExistence type="inferred from homology"/>
<organism evidence="4 5">
    <name type="scientific">Lachancea meyersii CBS 8951</name>
    <dbReference type="NCBI Taxonomy" id="1266667"/>
    <lineage>
        <taxon>Eukaryota</taxon>
        <taxon>Fungi</taxon>
        <taxon>Dikarya</taxon>
        <taxon>Ascomycota</taxon>
        <taxon>Saccharomycotina</taxon>
        <taxon>Saccharomycetes</taxon>
        <taxon>Saccharomycetales</taxon>
        <taxon>Saccharomycetaceae</taxon>
        <taxon>Lachancea</taxon>
    </lineage>
</organism>
<keyword evidence="3" id="KW-0732">Signal</keyword>
<comment type="similarity">
    <text evidence="1">Belongs to the sel-1 family.</text>
</comment>
<dbReference type="Gene3D" id="1.25.40.10">
    <property type="entry name" value="Tetratricopeptide repeat domain"/>
    <property type="match status" value="2"/>
</dbReference>
<feature type="transmembrane region" description="Helical" evidence="2">
    <location>
        <begin position="711"/>
        <end position="730"/>
    </location>
</feature>
<keyword evidence="5" id="KW-1185">Reference proteome</keyword>
<keyword evidence="2" id="KW-0472">Membrane</keyword>
<dbReference type="SMART" id="SM00671">
    <property type="entry name" value="SEL1"/>
    <property type="match status" value="4"/>
</dbReference>
<sequence>MKILLAVAFLVNCIHVLCSQQDPWDTVAKHLASLPKHKDCLINSAQEWDPFQGGINITLPIDYYEEEQELNWAAFLASESNENRLMFTELVRSSEDFDNVEATYSLAQMLLLQQYGVPQNKTLAYHYMCKFNELTDYMNGTAVFELGLMHITGLFGTIPVDVAHGLILYERAAELGDLRARMALAYRHSLGRNVPLDQEKSLFLYRSLAHELRKKYTDVEWNLFHPLVESYLVSIPDFTGGLLGSGLSSSPSTVRRLRASRPDVTSSILTNLHPEGVVLHFGSGFHDFIEDDEENRDKLVDIYYTALDNFRGTYTQRRNSNASAEMLNVTIAEYSSYLQNMDTLQRYYYGKCLELWGHILFTGDGVSRPDIDAAERILTNATNVLKSNSYSAHLDLGLINQYFHRNAAVARQHYRFISSGEVFFQVYQLDKSNLSRQQFVDSIYLDSASEMGHPQACYEFAMKKEGLGGASVYDLHRAFKEFVESQESFVAPHMKDAFLALLRGDTEAALWLYVQAAEQGIQTAQTNVAFILYQPSYVVDEPPFTSDERKLLAAQYYSLDSMGYNRDSAVVAGNVFFEMGDYEQAAGLYQFCSGSALGKWHLGYMHEYGLGVEQDFELAKRHYESALELNPALFLGVKLSLFKLELKSWFLWLTSSAERFSWFAHGQAYQKSSKEAFHTRMLKKVHKARHERQERTGSSSKYYGLPTLKDAVLIIGIFAIFLMIQLVQLVRTLLARPRGDNFGGINFHL</sequence>
<evidence type="ECO:0000256" key="1">
    <source>
        <dbReference type="ARBA" id="ARBA00038101"/>
    </source>
</evidence>
<dbReference type="PANTHER" id="PTHR11102:SF160">
    <property type="entry name" value="ERAD-ASSOCIATED E3 UBIQUITIN-PROTEIN LIGASE COMPONENT HRD3"/>
    <property type="match status" value="1"/>
</dbReference>
<feature type="chain" id="PRO_5009235741" evidence="3">
    <location>
        <begin position="20"/>
        <end position="749"/>
    </location>
</feature>
<feature type="signal peptide" evidence="3">
    <location>
        <begin position="1"/>
        <end position="19"/>
    </location>
</feature>
<dbReference type="Pfam" id="PF08238">
    <property type="entry name" value="Sel1"/>
    <property type="match status" value="6"/>
</dbReference>
<dbReference type="InterPro" id="IPR011990">
    <property type="entry name" value="TPR-like_helical_dom_sf"/>
</dbReference>
<dbReference type="InterPro" id="IPR006597">
    <property type="entry name" value="Sel1-like"/>
</dbReference>
<dbReference type="EMBL" id="LT598478">
    <property type="protein sequence ID" value="SCU81402.1"/>
    <property type="molecule type" value="Genomic_DNA"/>
</dbReference>
<dbReference type="AlphaFoldDB" id="A0A1G4IWF2"/>
<dbReference type="InterPro" id="IPR050767">
    <property type="entry name" value="Sel1_AlgK"/>
</dbReference>
<keyword evidence="2" id="KW-1133">Transmembrane helix</keyword>
<dbReference type="Proteomes" id="UP000191144">
    <property type="component" value="Chromosome B"/>
</dbReference>
<name>A0A1G4IWF2_9SACH</name>
<accession>A0A1G4IWF2</accession>
<protein>
    <submittedName>
        <fullName evidence="4">LAME_0B06920g1_1</fullName>
    </submittedName>
</protein>
<dbReference type="OrthoDB" id="27934at2759"/>
<keyword evidence="2" id="KW-0812">Transmembrane</keyword>
<reference evidence="5" key="1">
    <citation type="submission" date="2016-03" db="EMBL/GenBank/DDBJ databases">
        <authorList>
            <person name="Devillers Hugo."/>
        </authorList>
    </citation>
    <scope>NUCLEOTIDE SEQUENCE [LARGE SCALE GENOMIC DNA]</scope>
</reference>
<evidence type="ECO:0000256" key="2">
    <source>
        <dbReference type="SAM" id="Phobius"/>
    </source>
</evidence>
<evidence type="ECO:0000313" key="4">
    <source>
        <dbReference type="EMBL" id="SCU81402.1"/>
    </source>
</evidence>
<gene>
    <name evidence="4" type="ORF">LAME_0B06920G</name>
</gene>
<dbReference type="SUPFAM" id="SSF81901">
    <property type="entry name" value="HCP-like"/>
    <property type="match status" value="2"/>
</dbReference>
<evidence type="ECO:0000313" key="5">
    <source>
        <dbReference type="Proteomes" id="UP000191144"/>
    </source>
</evidence>
<dbReference type="PANTHER" id="PTHR11102">
    <property type="entry name" value="SEL-1-LIKE PROTEIN"/>
    <property type="match status" value="1"/>
</dbReference>
<evidence type="ECO:0000256" key="3">
    <source>
        <dbReference type="SAM" id="SignalP"/>
    </source>
</evidence>